<evidence type="ECO:0000313" key="2">
    <source>
        <dbReference type="Proteomes" id="UP000276254"/>
    </source>
</evidence>
<reference evidence="1 2" key="1">
    <citation type="submission" date="2018-09" db="EMBL/GenBank/DDBJ databases">
        <title>Sphingomonas peninsula sp. nov., isolated from fildes peninsula, Antarctic soil.</title>
        <authorList>
            <person name="Yingchao G."/>
        </authorList>
    </citation>
    <scope>NUCLEOTIDE SEQUENCE [LARGE SCALE GENOMIC DNA]</scope>
    <source>
        <strain evidence="1 2">YZ-8</strain>
    </source>
</reference>
<dbReference type="OrthoDB" id="9845139at2"/>
<evidence type="ECO:0000313" key="1">
    <source>
        <dbReference type="EMBL" id="AYJ87246.1"/>
    </source>
</evidence>
<accession>A0A494TN59</accession>
<proteinExistence type="predicted"/>
<protein>
    <submittedName>
        <fullName evidence="1">Uncharacterized protein</fullName>
    </submittedName>
</protein>
<gene>
    <name evidence="1" type="ORF">D3Y57_16560</name>
</gene>
<dbReference type="Proteomes" id="UP000276254">
    <property type="component" value="Chromosome"/>
</dbReference>
<dbReference type="EMBL" id="CP032829">
    <property type="protein sequence ID" value="AYJ87246.1"/>
    <property type="molecule type" value="Genomic_DNA"/>
</dbReference>
<keyword evidence="2" id="KW-1185">Reference proteome</keyword>
<dbReference type="AlphaFoldDB" id="A0A494TN59"/>
<sequence length="195" mass="21849">MEDLFAAKAFMDHALTVSEPGLLEALGIAGLIKFLRCFESTSGLRIKPLKLSKIFNHEDRARVKALIWTRHKFVVHDEQTHPMKQSVLLVDSDGEAIDVMVTSSKQDFRTFAVSEDLPRLIELALEYVRTAHLSAGDAIKSDWNAQSATEKRVAARGNREVVIDILREDGDETPKDASDFSQQLAYIIPKEVLSK</sequence>
<dbReference type="KEGG" id="spha:D3Y57_16560"/>
<name>A0A494TN59_SPHPE</name>
<organism evidence="1 2">
    <name type="scientific">Sphingomonas paeninsulae</name>
    <dbReference type="NCBI Taxonomy" id="2319844"/>
    <lineage>
        <taxon>Bacteria</taxon>
        <taxon>Pseudomonadati</taxon>
        <taxon>Pseudomonadota</taxon>
        <taxon>Alphaproteobacteria</taxon>
        <taxon>Sphingomonadales</taxon>
        <taxon>Sphingomonadaceae</taxon>
        <taxon>Sphingomonas</taxon>
    </lineage>
</organism>